<feature type="compositionally biased region" description="Polar residues" evidence="1">
    <location>
        <begin position="36"/>
        <end position="45"/>
    </location>
</feature>
<name>A0ABQ0L6C2_MYCCL</name>
<dbReference type="EMBL" id="DF842035">
    <property type="protein sequence ID" value="GAT45969.1"/>
    <property type="molecule type" value="Genomic_DNA"/>
</dbReference>
<feature type="region of interest" description="Disordered" evidence="1">
    <location>
        <begin position="93"/>
        <end position="120"/>
    </location>
</feature>
<evidence type="ECO:0000313" key="2">
    <source>
        <dbReference type="EMBL" id="GAT45969.1"/>
    </source>
</evidence>
<keyword evidence="3" id="KW-1185">Reference proteome</keyword>
<evidence type="ECO:0000256" key="1">
    <source>
        <dbReference type="SAM" id="MobiDB-lite"/>
    </source>
</evidence>
<accession>A0ABQ0L6C2</accession>
<proteinExistence type="predicted"/>
<feature type="compositionally biased region" description="Pro residues" evidence="1">
    <location>
        <begin position="50"/>
        <end position="59"/>
    </location>
</feature>
<reference evidence="2" key="1">
    <citation type="submission" date="2014-09" db="EMBL/GenBank/DDBJ databases">
        <title>Genome sequence of the luminous mushroom Mycena chlorophos for searching fungal bioluminescence genes.</title>
        <authorList>
            <person name="Tanaka Y."/>
            <person name="Kasuga D."/>
            <person name="Oba Y."/>
            <person name="Hase S."/>
            <person name="Sato K."/>
            <person name="Oba Y."/>
            <person name="Sakakibara Y."/>
        </authorList>
    </citation>
    <scope>NUCLEOTIDE SEQUENCE</scope>
</reference>
<sequence>MGSTHDAKLCSRSPLIRHQILRIENADPSSRHHANSKSNVSSTMGSRLRPPCPKLPPSAPGDTQKTKPSVEDYEYLGNRDPICPAFQRIPALAGPCGTSRASRQNLSPAASSNSVPARRL</sequence>
<protein>
    <submittedName>
        <fullName evidence="2">Uncharacterized protein</fullName>
    </submittedName>
</protein>
<dbReference type="Proteomes" id="UP000815677">
    <property type="component" value="Unassembled WGS sequence"/>
</dbReference>
<feature type="compositionally biased region" description="Polar residues" evidence="1">
    <location>
        <begin position="99"/>
        <end position="120"/>
    </location>
</feature>
<gene>
    <name evidence="2" type="ORF">MCHLO_03517</name>
</gene>
<evidence type="ECO:0000313" key="3">
    <source>
        <dbReference type="Proteomes" id="UP000815677"/>
    </source>
</evidence>
<organism evidence="2 3">
    <name type="scientific">Mycena chlorophos</name>
    <name type="common">Agaric fungus</name>
    <name type="synonym">Agaricus chlorophos</name>
    <dbReference type="NCBI Taxonomy" id="658473"/>
    <lineage>
        <taxon>Eukaryota</taxon>
        <taxon>Fungi</taxon>
        <taxon>Dikarya</taxon>
        <taxon>Basidiomycota</taxon>
        <taxon>Agaricomycotina</taxon>
        <taxon>Agaricomycetes</taxon>
        <taxon>Agaricomycetidae</taxon>
        <taxon>Agaricales</taxon>
        <taxon>Marasmiineae</taxon>
        <taxon>Mycenaceae</taxon>
        <taxon>Mycena</taxon>
    </lineage>
</organism>
<feature type="region of interest" description="Disordered" evidence="1">
    <location>
        <begin position="23"/>
        <end position="72"/>
    </location>
</feature>